<dbReference type="GO" id="GO:0016020">
    <property type="term" value="C:membrane"/>
    <property type="evidence" value="ECO:0007669"/>
    <property type="project" value="UniProtKB-SubCell"/>
</dbReference>
<dbReference type="AlphaFoldDB" id="A0A502EZ53"/>
<evidence type="ECO:0000313" key="7">
    <source>
        <dbReference type="EMBL" id="TPG41870.1"/>
    </source>
</evidence>
<evidence type="ECO:0000256" key="5">
    <source>
        <dbReference type="SAM" id="Phobius"/>
    </source>
</evidence>
<comment type="caution">
    <text evidence="7">The sequence shown here is derived from an EMBL/GenBank/DDBJ whole genome shotgun (WGS) entry which is preliminary data.</text>
</comment>
<evidence type="ECO:0000256" key="2">
    <source>
        <dbReference type="ARBA" id="ARBA00022692"/>
    </source>
</evidence>
<feature type="domain" description="TM2" evidence="6">
    <location>
        <begin position="79"/>
        <end position="115"/>
    </location>
</feature>
<reference evidence="7 8" key="1">
    <citation type="journal article" date="2019" name="Environ. Microbiol.">
        <title>Species interactions and distinct microbial communities in high Arctic permafrost affected cryosols are associated with the CH4 and CO2 gas fluxes.</title>
        <authorList>
            <person name="Altshuler I."/>
            <person name="Hamel J."/>
            <person name="Turney S."/>
            <person name="Magnuson E."/>
            <person name="Levesque R."/>
            <person name="Greer C."/>
            <person name="Whyte L.G."/>
        </authorList>
    </citation>
    <scope>NUCLEOTIDE SEQUENCE [LARGE SCALE GENOMIC DNA]</scope>
    <source>
        <strain evidence="7 8">S9.3B</strain>
    </source>
</reference>
<keyword evidence="4 5" id="KW-0472">Membrane</keyword>
<sequence length="155" mass="16444">MRATVAETISLGASQLASKVLSPLCNDRPEVSLCPENSESQTLYQPTSPVTSGWSAKWLEAAVKTQLLPIDVAVGRAPRSVRFAYALWLLGGFCGLHRFYLGKKFSAALIGVTTLLSIPLALSETGLLGIVSVAVCLVSDLVLMPELAREANASL</sequence>
<evidence type="ECO:0000256" key="1">
    <source>
        <dbReference type="ARBA" id="ARBA00004141"/>
    </source>
</evidence>
<feature type="transmembrane region" description="Helical" evidence="5">
    <location>
        <begin position="83"/>
        <end position="101"/>
    </location>
</feature>
<accession>A0A502EZ53</accession>
<name>A0A502EZ53_9PROT</name>
<proteinExistence type="predicted"/>
<protein>
    <submittedName>
        <fullName evidence="7">TM2 domain-containing protein</fullName>
    </submittedName>
</protein>
<comment type="subcellular location">
    <subcellularLocation>
        <location evidence="1">Membrane</location>
        <topology evidence="1">Multi-pass membrane protein</topology>
    </subcellularLocation>
</comment>
<feature type="transmembrane region" description="Helical" evidence="5">
    <location>
        <begin position="121"/>
        <end position="143"/>
    </location>
</feature>
<organism evidence="7 8">
    <name type="scientific">Muricoccus nepalensis</name>
    <dbReference type="NCBI Taxonomy" id="1854500"/>
    <lineage>
        <taxon>Bacteria</taxon>
        <taxon>Pseudomonadati</taxon>
        <taxon>Pseudomonadota</taxon>
        <taxon>Alphaproteobacteria</taxon>
        <taxon>Acetobacterales</taxon>
        <taxon>Roseomonadaceae</taxon>
        <taxon>Muricoccus</taxon>
    </lineage>
</organism>
<gene>
    <name evidence="7" type="ORF">EAH89_28515</name>
</gene>
<evidence type="ECO:0000313" key="8">
    <source>
        <dbReference type="Proteomes" id="UP000317078"/>
    </source>
</evidence>
<evidence type="ECO:0000256" key="4">
    <source>
        <dbReference type="ARBA" id="ARBA00023136"/>
    </source>
</evidence>
<evidence type="ECO:0000259" key="6">
    <source>
        <dbReference type="Pfam" id="PF05154"/>
    </source>
</evidence>
<dbReference type="InterPro" id="IPR007829">
    <property type="entry name" value="TM2"/>
</dbReference>
<dbReference type="Proteomes" id="UP000317078">
    <property type="component" value="Unassembled WGS sequence"/>
</dbReference>
<keyword evidence="2 5" id="KW-0812">Transmembrane</keyword>
<dbReference type="OrthoDB" id="8859039at2"/>
<dbReference type="Pfam" id="PF05154">
    <property type="entry name" value="TM2"/>
    <property type="match status" value="1"/>
</dbReference>
<keyword evidence="8" id="KW-1185">Reference proteome</keyword>
<dbReference type="EMBL" id="RCZP01000064">
    <property type="protein sequence ID" value="TPG41870.1"/>
    <property type="molecule type" value="Genomic_DNA"/>
</dbReference>
<keyword evidence="3 5" id="KW-1133">Transmembrane helix</keyword>
<evidence type="ECO:0000256" key="3">
    <source>
        <dbReference type="ARBA" id="ARBA00022989"/>
    </source>
</evidence>